<dbReference type="FunFam" id="1.10.287.130:FF:000001">
    <property type="entry name" value="Two-component sensor histidine kinase"/>
    <property type="match status" value="1"/>
</dbReference>
<evidence type="ECO:0000256" key="4">
    <source>
        <dbReference type="ARBA" id="ARBA00022553"/>
    </source>
</evidence>
<sequence length="458" mass="52473">MTIRTKLTLQFAGIFSFILVLFSIFIYVFVALYQEKDFRQNLKNRANIVAHVYLDANRVSQDTYRRILRQYNQTLPHEIVHVFDATGKLVFKEGEKDLTVEKTLLTNLQQGREVMQLKHGRQLVGIQYRDNKNQKLYLVIASSIDVNSRQQLHELRLILFIGCLVAAFIVLAAGWLFAQQALRPITKVVQEVENISASDLHLRLTDANGKDELSHLAHTFNKMLDRLEQAFEMQKTFISNASHELRTPLTAIIGELEVALMKPRTTHEYERVLQATLREAKLLTQLSNGLLQIAQASFDISKIRLNKVRFDEIVYQASEEMRKRHPQANLEINFENLPEDENKLFCLANESLLLIAFINVFENACKFSPDQGLISAIINITNRELQLRVIDRGVGIKEEDIKHVFVPFFRADNVRDISGHGIGLPLAEKIIKLHQGSIKVYSSLHVGTEVFISLPTIF</sequence>
<keyword evidence="4" id="KW-0597">Phosphoprotein</keyword>
<evidence type="ECO:0000259" key="12">
    <source>
        <dbReference type="PROSITE" id="PS50109"/>
    </source>
</evidence>
<dbReference type="Gene3D" id="6.10.340.10">
    <property type="match status" value="1"/>
</dbReference>
<dbReference type="PANTHER" id="PTHR45436">
    <property type="entry name" value="SENSOR HISTIDINE KINASE YKOH"/>
    <property type="match status" value="1"/>
</dbReference>
<comment type="caution">
    <text evidence="14">The sequence shown here is derived from an EMBL/GenBank/DDBJ whole genome shotgun (WGS) entry which is preliminary data.</text>
</comment>
<dbReference type="AlphaFoldDB" id="A0A369QL24"/>
<feature type="domain" description="Histidine kinase" evidence="12">
    <location>
        <begin position="240"/>
        <end position="458"/>
    </location>
</feature>
<evidence type="ECO:0000256" key="1">
    <source>
        <dbReference type="ARBA" id="ARBA00000085"/>
    </source>
</evidence>
<keyword evidence="5 14" id="KW-0808">Transferase</keyword>
<dbReference type="CDD" id="cd06225">
    <property type="entry name" value="HAMP"/>
    <property type="match status" value="1"/>
</dbReference>
<evidence type="ECO:0000256" key="2">
    <source>
        <dbReference type="ARBA" id="ARBA00004370"/>
    </source>
</evidence>
<evidence type="ECO:0000256" key="10">
    <source>
        <dbReference type="ARBA" id="ARBA00023136"/>
    </source>
</evidence>
<keyword evidence="15" id="KW-1185">Reference proteome</keyword>
<accession>A0A369QL24</accession>
<dbReference type="SMART" id="SM00387">
    <property type="entry name" value="HATPase_c"/>
    <property type="match status" value="1"/>
</dbReference>
<evidence type="ECO:0000256" key="9">
    <source>
        <dbReference type="ARBA" id="ARBA00023012"/>
    </source>
</evidence>
<name>A0A369QL24_9BACT</name>
<keyword evidence="8 11" id="KW-1133">Transmembrane helix</keyword>
<feature type="transmembrane region" description="Helical" evidence="11">
    <location>
        <begin position="157"/>
        <end position="178"/>
    </location>
</feature>
<comment type="catalytic activity">
    <reaction evidence="1">
        <text>ATP + protein L-histidine = ADP + protein N-phospho-L-histidine.</text>
        <dbReference type="EC" id="2.7.13.3"/>
    </reaction>
</comment>
<dbReference type="CDD" id="cd00082">
    <property type="entry name" value="HisKA"/>
    <property type="match status" value="1"/>
</dbReference>
<proteinExistence type="predicted"/>
<dbReference type="SUPFAM" id="SSF47384">
    <property type="entry name" value="Homodimeric domain of signal transducing histidine kinase"/>
    <property type="match status" value="1"/>
</dbReference>
<dbReference type="PROSITE" id="PS50109">
    <property type="entry name" value="HIS_KIN"/>
    <property type="match status" value="1"/>
</dbReference>
<dbReference type="EMBL" id="QASA01000001">
    <property type="protein sequence ID" value="RDC63926.1"/>
    <property type="molecule type" value="Genomic_DNA"/>
</dbReference>
<dbReference type="InterPro" id="IPR050428">
    <property type="entry name" value="TCS_sensor_his_kinase"/>
</dbReference>
<dbReference type="SUPFAM" id="SSF158472">
    <property type="entry name" value="HAMP domain-like"/>
    <property type="match status" value="1"/>
</dbReference>
<dbReference type="Pfam" id="PF00512">
    <property type="entry name" value="HisKA"/>
    <property type="match status" value="1"/>
</dbReference>
<dbReference type="SUPFAM" id="SSF55874">
    <property type="entry name" value="ATPase domain of HSP90 chaperone/DNA topoisomerase II/histidine kinase"/>
    <property type="match status" value="1"/>
</dbReference>
<gene>
    <name evidence="14" type="ORF">AHMF7616_02535</name>
</gene>
<dbReference type="Pfam" id="PF02518">
    <property type="entry name" value="HATPase_c"/>
    <property type="match status" value="1"/>
</dbReference>
<dbReference type="GO" id="GO:0005886">
    <property type="term" value="C:plasma membrane"/>
    <property type="evidence" value="ECO:0007669"/>
    <property type="project" value="TreeGrafter"/>
</dbReference>
<dbReference type="InterPro" id="IPR005467">
    <property type="entry name" value="His_kinase_dom"/>
</dbReference>
<feature type="domain" description="HAMP" evidence="13">
    <location>
        <begin position="179"/>
        <end position="232"/>
    </location>
</feature>
<evidence type="ECO:0000256" key="3">
    <source>
        <dbReference type="ARBA" id="ARBA00012438"/>
    </source>
</evidence>
<dbReference type="GO" id="GO:0000155">
    <property type="term" value="F:phosphorelay sensor kinase activity"/>
    <property type="evidence" value="ECO:0007669"/>
    <property type="project" value="InterPro"/>
</dbReference>
<dbReference type="Gene3D" id="3.30.565.10">
    <property type="entry name" value="Histidine kinase-like ATPase, C-terminal domain"/>
    <property type="match status" value="1"/>
</dbReference>
<evidence type="ECO:0000313" key="15">
    <source>
        <dbReference type="Proteomes" id="UP000253919"/>
    </source>
</evidence>
<dbReference type="PROSITE" id="PS50885">
    <property type="entry name" value="HAMP"/>
    <property type="match status" value="1"/>
</dbReference>
<evidence type="ECO:0000313" key="14">
    <source>
        <dbReference type="EMBL" id="RDC63926.1"/>
    </source>
</evidence>
<dbReference type="Proteomes" id="UP000253919">
    <property type="component" value="Unassembled WGS sequence"/>
</dbReference>
<dbReference type="PRINTS" id="PR00344">
    <property type="entry name" value="BCTRLSENSOR"/>
</dbReference>
<evidence type="ECO:0000256" key="11">
    <source>
        <dbReference type="SAM" id="Phobius"/>
    </source>
</evidence>
<dbReference type="InterPro" id="IPR004358">
    <property type="entry name" value="Sig_transdc_His_kin-like_C"/>
</dbReference>
<keyword evidence="10 11" id="KW-0472">Membrane</keyword>
<dbReference type="InterPro" id="IPR003661">
    <property type="entry name" value="HisK_dim/P_dom"/>
</dbReference>
<dbReference type="PANTHER" id="PTHR45436:SF5">
    <property type="entry name" value="SENSOR HISTIDINE KINASE TRCS"/>
    <property type="match status" value="1"/>
</dbReference>
<dbReference type="Gene3D" id="1.10.287.130">
    <property type="match status" value="1"/>
</dbReference>
<feature type="transmembrane region" description="Helical" evidence="11">
    <location>
        <begin position="12"/>
        <end position="33"/>
    </location>
</feature>
<keyword evidence="7 14" id="KW-0418">Kinase</keyword>
<dbReference type="InterPro" id="IPR003594">
    <property type="entry name" value="HATPase_dom"/>
</dbReference>
<evidence type="ECO:0000256" key="8">
    <source>
        <dbReference type="ARBA" id="ARBA00022989"/>
    </source>
</evidence>
<evidence type="ECO:0000256" key="7">
    <source>
        <dbReference type="ARBA" id="ARBA00022777"/>
    </source>
</evidence>
<dbReference type="SMART" id="SM00304">
    <property type="entry name" value="HAMP"/>
    <property type="match status" value="1"/>
</dbReference>
<dbReference type="OrthoDB" id="594725at2"/>
<evidence type="ECO:0000256" key="5">
    <source>
        <dbReference type="ARBA" id="ARBA00022679"/>
    </source>
</evidence>
<dbReference type="Pfam" id="PF00672">
    <property type="entry name" value="HAMP"/>
    <property type="match status" value="1"/>
</dbReference>
<dbReference type="RefSeq" id="WP_115373150.1">
    <property type="nucleotide sequence ID" value="NZ_QASA01000001.1"/>
</dbReference>
<keyword evidence="6 11" id="KW-0812">Transmembrane</keyword>
<keyword evidence="9" id="KW-0902">Two-component regulatory system</keyword>
<dbReference type="EC" id="2.7.13.3" evidence="3"/>
<organism evidence="14 15">
    <name type="scientific">Adhaeribacter pallidiroseus</name>
    <dbReference type="NCBI Taxonomy" id="2072847"/>
    <lineage>
        <taxon>Bacteria</taxon>
        <taxon>Pseudomonadati</taxon>
        <taxon>Bacteroidota</taxon>
        <taxon>Cytophagia</taxon>
        <taxon>Cytophagales</taxon>
        <taxon>Hymenobacteraceae</taxon>
        <taxon>Adhaeribacter</taxon>
    </lineage>
</organism>
<dbReference type="InterPro" id="IPR036097">
    <property type="entry name" value="HisK_dim/P_sf"/>
</dbReference>
<reference evidence="14 15" key="1">
    <citation type="submission" date="2018-04" db="EMBL/GenBank/DDBJ databases">
        <title>Adhaeribacter sp. HMF7616 genome sequencing and assembly.</title>
        <authorList>
            <person name="Kang H."/>
            <person name="Kang J."/>
            <person name="Cha I."/>
            <person name="Kim H."/>
            <person name="Joh K."/>
        </authorList>
    </citation>
    <scope>NUCLEOTIDE SEQUENCE [LARGE SCALE GENOMIC DNA]</scope>
    <source>
        <strain evidence="14 15">HMF7616</strain>
    </source>
</reference>
<dbReference type="InterPro" id="IPR036890">
    <property type="entry name" value="HATPase_C_sf"/>
</dbReference>
<dbReference type="InterPro" id="IPR003660">
    <property type="entry name" value="HAMP_dom"/>
</dbReference>
<comment type="subcellular location">
    <subcellularLocation>
        <location evidence="2">Membrane</location>
    </subcellularLocation>
</comment>
<evidence type="ECO:0000259" key="13">
    <source>
        <dbReference type="PROSITE" id="PS50885"/>
    </source>
</evidence>
<evidence type="ECO:0000256" key="6">
    <source>
        <dbReference type="ARBA" id="ARBA00022692"/>
    </source>
</evidence>
<protein>
    <recommendedName>
        <fullName evidence="3">histidine kinase</fullName>
        <ecNumber evidence="3">2.7.13.3</ecNumber>
    </recommendedName>
</protein>
<dbReference type="SMART" id="SM00388">
    <property type="entry name" value="HisKA"/>
    <property type="match status" value="1"/>
</dbReference>